<dbReference type="PANTHER" id="PTHR32208">
    <property type="entry name" value="SECRETED PROTEIN-RELATED"/>
    <property type="match status" value="1"/>
</dbReference>
<proteinExistence type="predicted"/>
<dbReference type="EMBL" id="JBHSNS010000004">
    <property type="protein sequence ID" value="MFC5729371.1"/>
    <property type="molecule type" value="Genomic_DNA"/>
</dbReference>
<evidence type="ECO:0000256" key="2">
    <source>
        <dbReference type="SAM" id="SignalP"/>
    </source>
</evidence>
<dbReference type="RefSeq" id="WP_136432922.1">
    <property type="nucleotide sequence ID" value="NZ_JBHSNS010000004.1"/>
</dbReference>
<dbReference type="Pfam" id="PF09118">
    <property type="entry name" value="GO-like_E_set"/>
    <property type="match status" value="1"/>
</dbReference>
<dbReference type="InterPro" id="IPR037293">
    <property type="entry name" value="Gal_Oxidase_central_sf"/>
</dbReference>
<feature type="signal peptide" evidence="2">
    <location>
        <begin position="1"/>
        <end position="24"/>
    </location>
</feature>
<keyword evidence="6" id="KW-1185">Reference proteome</keyword>
<dbReference type="Gene3D" id="2.130.10.80">
    <property type="entry name" value="Galactose oxidase/kelch, beta-propeller"/>
    <property type="match status" value="1"/>
</dbReference>
<dbReference type="InterPro" id="IPR011043">
    <property type="entry name" value="Gal_Oxase/kelch_b-propeller"/>
</dbReference>
<dbReference type="Proteomes" id="UP001596072">
    <property type="component" value="Unassembled WGS sequence"/>
</dbReference>
<accession>A0ABW0ZEQ4</accession>
<feature type="domain" description="Glyoxal oxidase N-terminal" evidence="3">
    <location>
        <begin position="155"/>
        <end position="489"/>
    </location>
</feature>
<dbReference type="InterPro" id="IPR015202">
    <property type="entry name" value="GO-like_E_set"/>
</dbReference>
<evidence type="ECO:0000256" key="1">
    <source>
        <dbReference type="ARBA" id="ARBA00022729"/>
    </source>
</evidence>
<dbReference type="SUPFAM" id="SSF81296">
    <property type="entry name" value="E set domains"/>
    <property type="match status" value="1"/>
</dbReference>
<evidence type="ECO:0000259" key="4">
    <source>
        <dbReference type="Pfam" id="PF09118"/>
    </source>
</evidence>
<dbReference type="PANTHER" id="PTHR32208:SF21">
    <property type="entry name" value="LOW QUALITY PROTEIN: ALDEHYDE OXIDASE GLOX-LIKE"/>
    <property type="match status" value="1"/>
</dbReference>
<sequence>MRCAPVLAALLLVTAASSPLVVPAAAETSYPEEVGAFGALFADPSGHECLEAQDSSGERCKPTAVSVAVLPNGRILYWDGIEGMNHVGLNVVLEFGEKAMGDQARVLDLSGPEPSWSVPMPADTNGNPGGYDQNAEYLPLIPHDNDNKDNDGNLFCAAHVFLPDGRLLINGGTAYYSEPSIPGTNFGVLEPVGIKNTRIFDPKTNTFEPAADMSYGRWYPSTVTLPSGEAFTVSGVRKLVKPIYLESPVTDWVTNVRQTETYNPTTGKWRTNPSSADKSLPLYPRIHLLPNGKVYYDAAGQAFNPMGGAYDQALWNLTSVYDPATQSWKDLGVPVINGVPAGFRGSGFSVMLTLKPDQDGRYNSAEVLSGGGVLGMTPGTYLGSDSVTLNTIDTANGDKFTSKSVEPMHQPRWYASAVVLPDGKVFVANGANVDEDVTPGLGFPIRETEIFDPETGNWTEAAPQTQGRTYHTTATLLPDGRVMLGGHAPFPLMFGPQNNILHDTLGTSRNTTDPSFQIFSPPYLHWGERPKIAAAPAKAVNGSTMKIVVDSPTYISSVRMVRNPSLTHLVDPDQRTVELAVLDRSGNTLTLAVPDNKVLPPGPYMLFANRDSERGEIPSASSPVLVARS</sequence>
<protein>
    <submittedName>
        <fullName evidence="5">Galactose oxidase-like domain-containing protein</fullName>
    </submittedName>
</protein>
<feature type="chain" id="PRO_5046242592" evidence="2">
    <location>
        <begin position="25"/>
        <end position="629"/>
    </location>
</feature>
<dbReference type="SUPFAM" id="SSF50965">
    <property type="entry name" value="Galactose oxidase, central domain"/>
    <property type="match status" value="1"/>
</dbReference>
<name>A0ABW0ZEQ4_9ACTN</name>
<evidence type="ECO:0000313" key="6">
    <source>
        <dbReference type="Proteomes" id="UP001596072"/>
    </source>
</evidence>
<feature type="domain" description="Galactose oxidase-like Early set" evidence="4">
    <location>
        <begin position="529"/>
        <end position="622"/>
    </location>
</feature>
<dbReference type="InterPro" id="IPR009880">
    <property type="entry name" value="Glyoxal_oxidase_N"/>
</dbReference>
<dbReference type="Pfam" id="PF07250">
    <property type="entry name" value="Glyoxal_oxid_N"/>
    <property type="match status" value="1"/>
</dbReference>
<gene>
    <name evidence="5" type="ORF">ACFPQB_10620</name>
</gene>
<dbReference type="InterPro" id="IPR013783">
    <property type="entry name" value="Ig-like_fold"/>
</dbReference>
<comment type="caution">
    <text evidence="5">The sequence shown here is derived from an EMBL/GenBank/DDBJ whole genome shotgun (WGS) entry which is preliminary data.</text>
</comment>
<organism evidence="5 6">
    <name type="scientific">Nocardioides vastitatis</name>
    <dbReference type="NCBI Taxonomy" id="2568655"/>
    <lineage>
        <taxon>Bacteria</taxon>
        <taxon>Bacillati</taxon>
        <taxon>Actinomycetota</taxon>
        <taxon>Actinomycetes</taxon>
        <taxon>Propionibacteriales</taxon>
        <taxon>Nocardioidaceae</taxon>
        <taxon>Nocardioides</taxon>
    </lineage>
</organism>
<reference evidence="6" key="1">
    <citation type="journal article" date="2019" name="Int. J. Syst. Evol. Microbiol.">
        <title>The Global Catalogue of Microorganisms (GCM) 10K type strain sequencing project: providing services to taxonomists for standard genome sequencing and annotation.</title>
        <authorList>
            <consortium name="The Broad Institute Genomics Platform"/>
            <consortium name="The Broad Institute Genome Sequencing Center for Infectious Disease"/>
            <person name="Wu L."/>
            <person name="Ma J."/>
        </authorList>
    </citation>
    <scope>NUCLEOTIDE SEQUENCE [LARGE SCALE GENOMIC DNA]</scope>
    <source>
        <strain evidence="6">YIM 94188</strain>
    </source>
</reference>
<keyword evidence="1 2" id="KW-0732">Signal</keyword>
<evidence type="ECO:0000259" key="3">
    <source>
        <dbReference type="Pfam" id="PF07250"/>
    </source>
</evidence>
<evidence type="ECO:0000313" key="5">
    <source>
        <dbReference type="EMBL" id="MFC5729371.1"/>
    </source>
</evidence>
<dbReference type="Gene3D" id="2.60.40.10">
    <property type="entry name" value="Immunoglobulins"/>
    <property type="match status" value="1"/>
</dbReference>
<dbReference type="InterPro" id="IPR014756">
    <property type="entry name" value="Ig_E-set"/>
</dbReference>